<evidence type="ECO:0000313" key="2">
    <source>
        <dbReference type="Proteomes" id="UP001595797"/>
    </source>
</evidence>
<name>A0ABV9TQ49_9MICC</name>
<reference evidence="2" key="1">
    <citation type="journal article" date="2019" name="Int. J. Syst. Evol. Microbiol.">
        <title>The Global Catalogue of Microorganisms (GCM) 10K type strain sequencing project: providing services to taxonomists for standard genome sequencing and annotation.</title>
        <authorList>
            <consortium name="The Broad Institute Genomics Platform"/>
            <consortium name="The Broad Institute Genome Sequencing Center for Infectious Disease"/>
            <person name="Wu L."/>
            <person name="Ma J."/>
        </authorList>
    </citation>
    <scope>NUCLEOTIDE SEQUENCE [LARGE SCALE GENOMIC DNA]</scope>
    <source>
        <strain evidence="2">CGMCC 4.6946</strain>
    </source>
</reference>
<dbReference type="Proteomes" id="UP001595797">
    <property type="component" value="Unassembled WGS sequence"/>
</dbReference>
<comment type="caution">
    <text evidence="1">The sequence shown here is derived from an EMBL/GenBank/DDBJ whole genome shotgun (WGS) entry which is preliminary data.</text>
</comment>
<accession>A0ABV9TQ49</accession>
<sequence>MPFVPSQAQLEGWVSTDRLSKYAAAPEDTVALYMWNAELTGAFFELIGHVEVLLRNVVHAQLAPHSTHGAWYDDPYYRFNTRSQREIATAKGRAGRGGRQVTSGRVVAELTFGFWRYLLTSHHQSTVWPRVQAGFQGVPRHERSRQELETVVARVHDLRNRVAHHEPIFHTNVAQHFADLTFIAGYVDAQAPQWLWETSRVHALMVSRPGRP</sequence>
<organism evidence="1 2">
    <name type="scientific">Kocuria oceani</name>
    <dbReference type="NCBI Taxonomy" id="988827"/>
    <lineage>
        <taxon>Bacteria</taxon>
        <taxon>Bacillati</taxon>
        <taxon>Actinomycetota</taxon>
        <taxon>Actinomycetes</taxon>
        <taxon>Micrococcales</taxon>
        <taxon>Micrococcaceae</taxon>
        <taxon>Kocuria</taxon>
    </lineage>
</organism>
<keyword evidence="2" id="KW-1185">Reference proteome</keyword>
<protein>
    <submittedName>
        <fullName evidence="1">Abi family protein</fullName>
    </submittedName>
</protein>
<gene>
    <name evidence="1" type="ORF">ACFPCS_18340</name>
</gene>
<evidence type="ECO:0000313" key="1">
    <source>
        <dbReference type="EMBL" id="MFC4905526.1"/>
    </source>
</evidence>
<dbReference type="InterPro" id="IPR011664">
    <property type="entry name" value="Abi_system_AbiD/AbiF-like"/>
</dbReference>
<dbReference type="EMBL" id="JBHSIW010000026">
    <property type="protein sequence ID" value="MFC4905526.1"/>
    <property type="molecule type" value="Genomic_DNA"/>
</dbReference>
<proteinExistence type="predicted"/>
<dbReference type="RefSeq" id="WP_047804915.1">
    <property type="nucleotide sequence ID" value="NZ_JARAMH010000022.1"/>
</dbReference>
<dbReference type="Pfam" id="PF07751">
    <property type="entry name" value="Abi_2"/>
    <property type="match status" value="1"/>
</dbReference>